<dbReference type="AlphaFoldDB" id="A0A8H4TQ35"/>
<reference evidence="2" key="1">
    <citation type="journal article" date="2020" name="BMC Genomics">
        <title>Correction to: Identification and distribution of gene clusters required for synthesis of sphingolipid metabolism inhibitors in diverse species of the filamentous fungus Fusarium.</title>
        <authorList>
            <person name="Kim H.S."/>
            <person name="Lohmar J.M."/>
            <person name="Busman M."/>
            <person name="Brown D.W."/>
            <person name="Naumann T.A."/>
            <person name="Divon H.H."/>
            <person name="Lysoe E."/>
            <person name="Uhlig S."/>
            <person name="Proctor R.H."/>
        </authorList>
    </citation>
    <scope>NUCLEOTIDE SEQUENCE</scope>
    <source>
        <strain evidence="2">NRRL 20472</strain>
    </source>
</reference>
<evidence type="ECO:0000313" key="2">
    <source>
        <dbReference type="EMBL" id="KAF4961797.1"/>
    </source>
</evidence>
<sequence>MEGNSSNAGGEMEWQSDHTISNPSQMLSQQLVEMKQDLNDGIASVIKMLDIKQQPCVQVTPDHIEQIIRKTLKELDASDLQHNQPLSRRLSSSTPAPSAPSQSQSLPESAVPGDKTEIDDLRLRLGIADSEIAALKGQLKVAETEASQLRDIIIPSDEEVILDDKLKQMFADIRSTVQVLVVKHYHNYGKSRYYKTEKNRALFDKINSYPSERQQEAIRAEFFHHLNAWFFSSQFRCFGLGKGYRALNQCLKTTEEDFAQAFRSRYPNVYCTEPYNKELIEWRHATFKCADLLKDTSDETSRYQEFLEDYFKPAQTDDPKAVLLIRKSLKKICEKSYELGILMRRARDVFQVYDIDQHRDLADCENEVEVMSHDTEYRASYGTKSIDACLFGGLKKISRDYPSHPIFLEKAHVSTRCSRYSR</sequence>
<comment type="caution">
    <text evidence="2">The sequence shown here is derived from an EMBL/GenBank/DDBJ whole genome shotgun (WGS) entry which is preliminary data.</text>
</comment>
<dbReference type="OrthoDB" id="4138121at2759"/>
<dbReference type="EMBL" id="JABEXW010000602">
    <property type="protein sequence ID" value="KAF4961797.1"/>
    <property type="molecule type" value="Genomic_DNA"/>
</dbReference>
<evidence type="ECO:0000256" key="1">
    <source>
        <dbReference type="SAM" id="MobiDB-lite"/>
    </source>
</evidence>
<dbReference type="Proteomes" id="UP000622797">
    <property type="component" value="Unassembled WGS sequence"/>
</dbReference>
<protein>
    <submittedName>
        <fullName evidence="2">Uncharacterized protein</fullName>
    </submittedName>
</protein>
<gene>
    <name evidence="2" type="ORF">FSARC_10093</name>
</gene>
<accession>A0A8H4TQ35</accession>
<reference evidence="2" key="2">
    <citation type="submission" date="2020-05" db="EMBL/GenBank/DDBJ databases">
        <authorList>
            <person name="Kim H.-S."/>
            <person name="Proctor R.H."/>
            <person name="Brown D.W."/>
        </authorList>
    </citation>
    <scope>NUCLEOTIDE SEQUENCE</scope>
    <source>
        <strain evidence="2">NRRL 20472</strain>
    </source>
</reference>
<name>A0A8H4TQ35_9HYPO</name>
<feature type="compositionally biased region" description="Low complexity" evidence="1">
    <location>
        <begin position="85"/>
        <end position="110"/>
    </location>
</feature>
<organism evidence="2 3">
    <name type="scientific">Fusarium sarcochroum</name>
    <dbReference type="NCBI Taxonomy" id="1208366"/>
    <lineage>
        <taxon>Eukaryota</taxon>
        <taxon>Fungi</taxon>
        <taxon>Dikarya</taxon>
        <taxon>Ascomycota</taxon>
        <taxon>Pezizomycotina</taxon>
        <taxon>Sordariomycetes</taxon>
        <taxon>Hypocreomycetidae</taxon>
        <taxon>Hypocreales</taxon>
        <taxon>Nectriaceae</taxon>
        <taxon>Fusarium</taxon>
        <taxon>Fusarium lateritium species complex</taxon>
    </lineage>
</organism>
<proteinExistence type="predicted"/>
<feature type="region of interest" description="Disordered" evidence="1">
    <location>
        <begin position="85"/>
        <end position="113"/>
    </location>
</feature>
<evidence type="ECO:0000313" key="3">
    <source>
        <dbReference type="Proteomes" id="UP000622797"/>
    </source>
</evidence>
<keyword evidence="3" id="KW-1185">Reference proteome</keyword>